<feature type="coiled-coil region" evidence="1">
    <location>
        <begin position="102"/>
        <end position="129"/>
    </location>
</feature>
<dbReference type="GO" id="GO:0005096">
    <property type="term" value="F:GTPase activator activity"/>
    <property type="evidence" value="ECO:0007669"/>
    <property type="project" value="InterPro"/>
</dbReference>
<evidence type="ECO:0000259" key="3">
    <source>
        <dbReference type="PROSITE" id="PS50172"/>
    </source>
</evidence>
<dbReference type="AlphaFoldDB" id="A0A074Z345"/>
<protein>
    <recommendedName>
        <fullName evidence="3">BRCT domain-containing protein</fullName>
    </recommendedName>
</protein>
<feature type="region of interest" description="Disordered" evidence="2">
    <location>
        <begin position="413"/>
        <end position="445"/>
    </location>
</feature>
<dbReference type="Proteomes" id="UP000030641">
    <property type="component" value="Unassembled WGS sequence"/>
</dbReference>
<dbReference type="STRING" id="1043005.A0A074Z345"/>
<feature type="compositionally biased region" description="Acidic residues" evidence="2">
    <location>
        <begin position="416"/>
        <end position="435"/>
    </location>
</feature>
<dbReference type="Gene3D" id="3.40.50.10190">
    <property type="entry name" value="BRCT domain"/>
    <property type="match status" value="1"/>
</dbReference>
<dbReference type="GO" id="GO:0005085">
    <property type="term" value="F:guanyl-nucleotide exchange factor activity"/>
    <property type="evidence" value="ECO:0007669"/>
    <property type="project" value="InterPro"/>
</dbReference>
<dbReference type="HOGENOM" id="CLU_572344_0_0_1"/>
<accession>A0A074Z345</accession>
<dbReference type="SUPFAM" id="SSF52113">
    <property type="entry name" value="BRCT domain"/>
    <property type="match status" value="1"/>
</dbReference>
<dbReference type="InterPro" id="IPR026817">
    <property type="entry name" value="Ect2"/>
</dbReference>
<dbReference type="PROSITE" id="PS50172">
    <property type="entry name" value="BRCT"/>
    <property type="match status" value="1"/>
</dbReference>
<dbReference type="GO" id="GO:2000431">
    <property type="term" value="P:regulation of cytokinesis, actomyosin contractile ring assembly"/>
    <property type="evidence" value="ECO:0007669"/>
    <property type="project" value="InterPro"/>
</dbReference>
<dbReference type="RefSeq" id="XP_013349206.1">
    <property type="nucleotide sequence ID" value="XM_013493752.1"/>
</dbReference>
<evidence type="ECO:0000313" key="4">
    <source>
        <dbReference type="EMBL" id="KER00693.1"/>
    </source>
</evidence>
<organism evidence="4 5">
    <name type="scientific">Aureobasidium subglaciale (strain EXF-2481)</name>
    <name type="common">Aureobasidium pullulans var. subglaciale</name>
    <dbReference type="NCBI Taxonomy" id="1043005"/>
    <lineage>
        <taxon>Eukaryota</taxon>
        <taxon>Fungi</taxon>
        <taxon>Dikarya</taxon>
        <taxon>Ascomycota</taxon>
        <taxon>Pezizomycotina</taxon>
        <taxon>Dothideomycetes</taxon>
        <taxon>Dothideomycetidae</taxon>
        <taxon>Dothideales</taxon>
        <taxon>Saccotheciaceae</taxon>
        <taxon>Aureobasidium</taxon>
    </lineage>
</organism>
<sequence>MAPNRLNNYSICFSGTFEHAEAQLKKWTEANGGSYERHISPSTTHLIVTKANWRARVPEVEATLKDKSVKIVDYEWFDDRLRLGGRVSETKYLWTTIDEEAIKQEAKEAKLAEREEKRVARDKEKKKRDSKRIDWGGALLQHTNAVARVTDSDSSEDDSEDSSKRELAEEFAKGAKQAKKDLMSDNHHIYMDITGFVYDICLTKAMVELSRLDRASITLYETNANPHSYAVVVKMAEKDPQDHDTTTVQGVNFATAFKCWRDNFKTLTGNEWNNRIKKCSDQPALAPLPRPKIAIFAPSKSSPLGKLSKLTKKGKENEQQQSDEPTAEELQERLNTAFVRQKYRYRLPSEDKPRGTMPDGSHYKHQDNKAVYDLFGKTADRGVEAMKTKEEAKEEAKRLKKLVNRKKKPIEIVIIDSDDEEEDSEEDEESDEDKDMEGGEEHGYVAVNAVGSDVETKVVDTAGPPIDQDFAMVDAPAAQV</sequence>
<reference evidence="4 5" key="1">
    <citation type="journal article" date="2014" name="BMC Genomics">
        <title>Genome sequencing of four Aureobasidium pullulans varieties: biotechnological potential, stress tolerance, and description of new species.</title>
        <authorList>
            <person name="Gostin Ar C."/>
            <person name="Ohm R.A."/>
            <person name="Kogej T."/>
            <person name="Sonjak S."/>
            <person name="Turk M."/>
            <person name="Zajc J."/>
            <person name="Zalar P."/>
            <person name="Grube M."/>
            <person name="Sun H."/>
            <person name="Han J."/>
            <person name="Sharma A."/>
            <person name="Chiniquy J."/>
            <person name="Ngan C.Y."/>
            <person name="Lipzen A."/>
            <person name="Barry K."/>
            <person name="Grigoriev I.V."/>
            <person name="Gunde-Cimerman N."/>
        </authorList>
    </citation>
    <scope>NUCLEOTIDE SEQUENCE [LARGE SCALE GENOMIC DNA]</scope>
    <source>
        <strain evidence="4 5">EXF-2481</strain>
    </source>
</reference>
<dbReference type="OrthoDB" id="342264at2759"/>
<dbReference type="GeneID" id="25362153"/>
<keyword evidence="5" id="KW-1185">Reference proteome</keyword>
<dbReference type="PANTHER" id="PTHR16777">
    <property type="entry name" value="PROTEIN ECT2"/>
    <property type="match status" value="1"/>
</dbReference>
<dbReference type="InterPro" id="IPR001357">
    <property type="entry name" value="BRCT_dom"/>
</dbReference>
<feature type="region of interest" description="Disordered" evidence="2">
    <location>
        <begin position="297"/>
        <end position="329"/>
    </location>
</feature>
<dbReference type="EMBL" id="KL584749">
    <property type="protein sequence ID" value="KER00693.1"/>
    <property type="molecule type" value="Genomic_DNA"/>
</dbReference>
<evidence type="ECO:0000256" key="2">
    <source>
        <dbReference type="SAM" id="MobiDB-lite"/>
    </source>
</evidence>
<dbReference type="SMART" id="SM00292">
    <property type="entry name" value="BRCT"/>
    <property type="match status" value="1"/>
</dbReference>
<feature type="region of interest" description="Disordered" evidence="2">
    <location>
        <begin position="459"/>
        <end position="480"/>
    </location>
</feature>
<proteinExistence type="predicted"/>
<dbReference type="Pfam" id="PF00533">
    <property type="entry name" value="BRCT"/>
    <property type="match status" value="1"/>
</dbReference>
<feature type="domain" description="BRCT" evidence="3">
    <location>
        <begin position="1"/>
        <end position="94"/>
    </location>
</feature>
<gene>
    <name evidence="4" type="ORF">AUEXF2481DRAFT_152550</name>
</gene>
<name>A0A074Z345_AURSE</name>
<feature type="compositionally biased region" description="Basic and acidic residues" evidence="2">
    <location>
        <begin position="161"/>
        <end position="170"/>
    </location>
</feature>
<dbReference type="GO" id="GO:0005938">
    <property type="term" value="C:cell cortex"/>
    <property type="evidence" value="ECO:0007669"/>
    <property type="project" value="TreeGrafter"/>
</dbReference>
<dbReference type="InParanoid" id="A0A074Z345"/>
<dbReference type="GO" id="GO:0005634">
    <property type="term" value="C:nucleus"/>
    <property type="evidence" value="ECO:0007669"/>
    <property type="project" value="InterPro"/>
</dbReference>
<keyword evidence="1" id="KW-0175">Coiled coil</keyword>
<dbReference type="OMA" id="THISLSC"/>
<evidence type="ECO:0000256" key="1">
    <source>
        <dbReference type="SAM" id="Coils"/>
    </source>
</evidence>
<evidence type="ECO:0000313" key="5">
    <source>
        <dbReference type="Proteomes" id="UP000030641"/>
    </source>
</evidence>
<dbReference type="InterPro" id="IPR036420">
    <property type="entry name" value="BRCT_dom_sf"/>
</dbReference>
<feature type="compositionally biased region" description="Low complexity" evidence="2">
    <location>
        <begin position="298"/>
        <end position="308"/>
    </location>
</feature>
<feature type="region of interest" description="Disordered" evidence="2">
    <location>
        <begin position="146"/>
        <end position="170"/>
    </location>
</feature>
<dbReference type="PANTHER" id="PTHR16777:SF2">
    <property type="entry name" value="PROTEIN ECT2"/>
    <property type="match status" value="1"/>
</dbReference>
<dbReference type="GO" id="GO:0000281">
    <property type="term" value="P:mitotic cytokinesis"/>
    <property type="evidence" value="ECO:0007669"/>
    <property type="project" value="TreeGrafter"/>
</dbReference>